<dbReference type="AlphaFoldDB" id="A0A9N9C4Z9"/>
<dbReference type="EMBL" id="CAJVPK010001448">
    <property type="protein sequence ID" value="CAG8587229.1"/>
    <property type="molecule type" value="Genomic_DNA"/>
</dbReference>
<evidence type="ECO:0000313" key="2">
    <source>
        <dbReference type="Proteomes" id="UP000789706"/>
    </source>
</evidence>
<protein>
    <submittedName>
        <fullName evidence="1">5132_t:CDS:1</fullName>
    </submittedName>
</protein>
<comment type="caution">
    <text evidence="1">The sequence shown here is derived from an EMBL/GenBank/DDBJ whole genome shotgun (WGS) entry which is preliminary data.</text>
</comment>
<sequence>MIDGSINSMEAQPVYFVDPADDNINQILLQKIKHGSLLMLNGLILPSSRLYLTKTKMPSDFDKLYNTTNEIFHNIKNTSDGSNGSTIFSIVAIGYLFAKGKDITIDKEIVEVKVLGSDMNRTALDHLRSRFMRSLDFVPLNMNAEEDQANFLVTEGMLKMDKMNDSRFKMSSVYIDGIIRQYVIPPRKHI</sequence>
<keyword evidence="2" id="KW-1185">Reference proteome</keyword>
<evidence type="ECO:0000313" key="1">
    <source>
        <dbReference type="EMBL" id="CAG8587229.1"/>
    </source>
</evidence>
<name>A0A9N9C4Z9_9GLOM</name>
<gene>
    <name evidence="1" type="ORF">DEBURN_LOCUS8869</name>
</gene>
<organism evidence="1 2">
    <name type="scientific">Diversispora eburnea</name>
    <dbReference type="NCBI Taxonomy" id="1213867"/>
    <lineage>
        <taxon>Eukaryota</taxon>
        <taxon>Fungi</taxon>
        <taxon>Fungi incertae sedis</taxon>
        <taxon>Mucoromycota</taxon>
        <taxon>Glomeromycotina</taxon>
        <taxon>Glomeromycetes</taxon>
        <taxon>Diversisporales</taxon>
        <taxon>Diversisporaceae</taxon>
        <taxon>Diversispora</taxon>
    </lineage>
</organism>
<reference evidence="1" key="1">
    <citation type="submission" date="2021-06" db="EMBL/GenBank/DDBJ databases">
        <authorList>
            <person name="Kallberg Y."/>
            <person name="Tangrot J."/>
            <person name="Rosling A."/>
        </authorList>
    </citation>
    <scope>NUCLEOTIDE SEQUENCE</scope>
    <source>
        <strain evidence="1">AZ414A</strain>
    </source>
</reference>
<accession>A0A9N9C4Z9</accession>
<proteinExistence type="predicted"/>
<dbReference type="OrthoDB" id="2432495at2759"/>
<dbReference type="Proteomes" id="UP000789706">
    <property type="component" value="Unassembled WGS sequence"/>
</dbReference>